<dbReference type="EMBL" id="JBFDAA010000013">
    <property type="protein sequence ID" value="KAL1122514.1"/>
    <property type="molecule type" value="Genomic_DNA"/>
</dbReference>
<dbReference type="PANTHER" id="PTHR21112">
    <property type="entry name" value="CHEMOSENSORY PROTEIN A 29A-RELATED"/>
    <property type="match status" value="1"/>
</dbReference>
<dbReference type="AlphaFoldDB" id="A0ABD0Y671"/>
<protein>
    <submittedName>
        <fullName evidence="1">Uncharacterized protein</fullName>
    </submittedName>
</protein>
<proteinExistence type="predicted"/>
<comment type="caution">
    <text evidence="1">The sequence shown here is derived from an EMBL/GenBank/DDBJ whole genome shotgun (WGS) entry which is preliminary data.</text>
</comment>
<accession>A0ABD0Y671</accession>
<organism evidence="1 2">
    <name type="scientific">Ranatra chinensis</name>
    <dbReference type="NCBI Taxonomy" id="642074"/>
    <lineage>
        <taxon>Eukaryota</taxon>
        <taxon>Metazoa</taxon>
        <taxon>Ecdysozoa</taxon>
        <taxon>Arthropoda</taxon>
        <taxon>Hexapoda</taxon>
        <taxon>Insecta</taxon>
        <taxon>Pterygota</taxon>
        <taxon>Neoptera</taxon>
        <taxon>Paraneoptera</taxon>
        <taxon>Hemiptera</taxon>
        <taxon>Heteroptera</taxon>
        <taxon>Panheteroptera</taxon>
        <taxon>Nepomorpha</taxon>
        <taxon>Nepidae</taxon>
        <taxon>Ranatrinae</taxon>
        <taxon>Ranatra</taxon>
    </lineage>
</organism>
<dbReference type="PANTHER" id="PTHR21112:SF0">
    <property type="entry name" value="CHEMOSENSORY PROTEIN A 29A-RELATED"/>
    <property type="match status" value="1"/>
</dbReference>
<evidence type="ECO:0000313" key="2">
    <source>
        <dbReference type="Proteomes" id="UP001558652"/>
    </source>
</evidence>
<gene>
    <name evidence="1" type="ORF">AAG570_002845</name>
</gene>
<dbReference type="Proteomes" id="UP001558652">
    <property type="component" value="Unassembled WGS sequence"/>
</dbReference>
<keyword evidence="2" id="KW-1185">Reference proteome</keyword>
<sequence>MEDCPDHESLPCKIIGNKLRKYNRTTYLYDVNISLPEAISDDIELSVAVSSFGNGGWSKNQIEQKLGPMCTAMRTFLPDSMKALLKAFGQKDCPIKPGFYVIKDFQQHTNIKWPLIPYGSYKKSRCFMGGAKCAVVATAIAFPAWVILAVEATLELYPRSESAVVMLSLKREQRGRRNVPPKSAVFP</sequence>
<reference evidence="1 2" key="1">
    <citation type="submission" date="2024-07" db="EMBL/GenBank/DDBJ databases">
        <title>Chromosome-level genome assembly of the water stick insect Ranatra chinensis (Heteroptera: Nepidae).</title>
        <authorList>
            <person name="Liu X."/>
        </authorList>
    </citation>
    <scope>NUCLEOTIDE SEQUENCE [LARGE SCALE GENOMIC DNA]</scope>
    <source>
        <strain evidence="1">Cailab_2021Rc</strain>
        <tissue evidence="1">Muscle</tissue>
    </source>
</reference>
<evidence type="ECO:0000313" key="1">
    <source>
        <dbReference type="EMBL" id="KAL1122514.1"/>
    </source>
</evidence>
<name>A0ABD0Y671_9HEMI</name>